<protein>
    <submittedName>
        <fullName evidence="2">Uncharacterized protein</fullName>
    </submittedName>
</protein>
<evidence type="ECO:0000313" key="3">
    <source>
        <dbReference type="Proteomes" id="UP000760480"/>
    </source>
</evidence>
<comment type="caution">
    <text evidence="2">The sequence shown here is derived from an EMBL/GenBank/DDBJ whole genome shotgun (WGS) entry which is preliminary data.</text>
</comment>
<accession>A0ABX1TTT1</accession>
<proteinExistence type="predicted"/>
<dbReference type="Proteomes" id="UP000760480">
    <property type="component" value="Unassembled WGS sequence"/>
</dbReference>
<gene>
    <name evidence="2" type="ORF">E4P82_20510</name>
</gene>
<evidence type="ECO:0000313" key="2">
    <source>
        <dbReference type="EMBL" id="NMQ21375.1"/>
    </source>
</evidence>
<feature type="non-terminal residue" evidence="2">
    <location>
        <position position="104"/>
    </location>
</feature>
<organism evidence="2 3">
    <name type="scientific">Candidatus Competibacter phosphatis</name>
    <dbReference type="NCBI Taxonomy" id="221280"/>
    <lineage>
        <taxon>Bacteria</taxon>
        <taxon>Pseudomonadati</taxon>
        <taxon>Pseudomonadota</taxon>
        <taxon>Gammaproteobacteria</taxon>
        <taxon>Candidatus Competibacteraceae</taxon>
        <taxon>Candidatus Competibacter</taxon>
    </lineage>
</organism>
<evidence type="ECO:0000256" key="1">
    <source>
        <dbReference type="SAM" id="MobiDB-lite"/>
    </source>
</evidence>
<name>A0ABX1TTT1_9GAMM</name>
<feature type="compositionally biased region" description="Basic and acidic residues" evidence="1">
    <location>
        <begin position="30"/>
        <end position="46"/>
    </location>
</feature>
<feature type="region of interest" description="Disordered" evidence="1">
    <location>
        <begin position="1"/>
        <end position="56"/>
    </location>
</feature>
<reference evidence="2 3" key="1">
    <citation type="submission" date="2019-03" db="EMBL/GenBank/DDBJ databases">
        <title>Metabolic reconstructions from genomes of highly enriched 'Candidatus Accumulibacter' and 'Candidatus Competibacter' bioreactor populations.</title>
        <authorList>
            <person name="Annavajhala M.K."/>
            <person name="Welles L."/>
            <person name="Abbas B."/>
            <person name="Sorokin D."/>
            <person name="Park H."/>
            <person name="Van Loosdrecht M."/>
            <person name="Chandran K."/>
        </authorList>
    </citation>
    <scope>NUCLEOTIDE SEQUENCE [LARGE SCALE GENOMIC DNA]</scope>
    <source>
        <strain evidence="2 3">SBR_G</strain>
    </source>
</reference>
<keyword evidence="3" id="KW-1185">Reference proteome</keyword>
<dbReference type="EMBL" id="SPMZ01000094">
    <property type="protein sequence ID" value="NMQ21375.1"/>
    <property type="molecule type" value="Genomic_DNA"/>
</dbReference>
<sequence length="104" mass="11412">MPEPETAPDAAPPVVESPPSPPPPPNPALEHGHQARRERARDRAFEQTEDTLTPMTPDQLQSLIRSLEITEAVAADQRPPEAVMTAEALNLNATRHPWSGWPKV</sequence>
<feature type="compositionally biased region" description="Pro residues" evidence="1">
    <location>
        <begin position="15"/>
        <end position="27"/>
    </location>
</feature>